<dbReference type="Pfam" id="PF09335">
    <property type="entry name" value="VTT_dom"/>
    <property type="match status" value="1"/>
</dbReference>
<dbReference type="GO" id="GO:0005886">
    <property type="term" value="C:plasma membrane"/>
    <property type="evidence" value="ECO:0007669"/>
    <property type="project" value="UniProtKB-SubCell"/>
</dbReference>
<feature type="transmembrane region" description="Helical" evidence="6">
    <location>
        <begin position="46"/>
        <end position="70"/>
    </location>
</feature>
<gene>
    <name evidence="8" type="ORF">MY1_0941</name>
</gene>
<dbReference type="PANTHER" id="PTHR42709:SF6">
    <property type="entry name" value="UNDECAPRENYL PHOSPHATE TRANSPORTER A"/>
    <property type="match status" value="1"/>
</dbReference>
<dbReference type="AlphaFoldDB" id="F9CWQ0"/>
<dbReference type="STRING" id="1001994.MY1_0941"/>
<feature type="domain" description="VTT" evidence="7">
    <location>
        <begin position="27"/>
        <end position="155"/>
    </location>
</feature>
<accession>F9CWQ0</accession>
<evidence type="ECO:0000256" key="5">
    <source>
        <dbReference type="ARBA" id="ARBA00023136"/>
    </source>
</evidence>
<comment type="subcellular location">
    <subcellularLocation>
        <location evidence="1">Cell membrane</location>
        <topology evidence="1">Multi-pass membrane protein</topology>
    </subcellularLocation>
</comment>
<organism evidence="8 9">
    <name type="scientific">Nitrosarchaeum koreense MY1</name>
    <dbReference type="NCBI Taxonomy" id="1001994"/>
    <lineage>
        <taxon>Archaea</taxon>
        <taxon>Nitrososphaerota</taxon>
        <taxon>Nitrososphaeria</taxon>
        <taxon>Nitrosopumilales</taxon>
        <taxon>Nitrosopumilaceae</taxon>
        <taxon>Nitrosarchaeum</taxon>
    </lineage>
</organism>
<proteinExistence type="predicted"/>
<evidence type="ECO:0000313" key="8">
    <source>
        <dbReference type="EMBL" id="EGP93702.1"/>
    </source>
</evidence>
<dbReference type="PANTHER" id="PTHR42709">
    <property type="entry name" value="ALKALINE PHOSPHATASE LIKE PROTEIN"/>
    <property type="match status" value="1"/>
</dbReference>
<keyword evidence="5 6" id="KW-0472">Membrane</keyword>
<keyword evidence="2" id="KW-1003">Cell membrane</keyword>
<evidence type="ECO:0000256" key="2">
    <source>
        <dbReference type="ARBA" id="ARBA00022475"/>
    </source>
</evidence>
<evidence type="ECO:0000259" key="7">
    <source>
        <dbReference type="Pfam" id="PF09335"/>
    </source>
</evidence>
<feature type="transmembrane region" description="Helical" evidence="6">
    <location>
        <begin position="135"/>
        <end position="157"/>
    </location>
</feature>
<reference evidence="8 9" key="1">
    <citation type="journal article" date="2011" name="J. Bacteriol.">
        <title>Genome Sequence of an Ammonia-Oxidizing Soil Archaeon, "Candidatus Nitrosoarchaeum koreensis" MY1.</title>
        <authorList>
            <person name="Kim B.K."/>
            <person name="Jung M.Y."/>
            <person name="Yu D.S."/>
            <person name="Park S.J."/>
            <person name="Oh T.K."/>
            <person name="Rhee S.K."/>
            <person name="Kim J.F."/>
        </authorList>
    </citation>
    <scope>NUCLEOTIDE SEQUENCE [LARGE SCALE GENOMIC DNA]</scope>
    <source>
        <strain evidence="8 9">MY1</strain>
    </source>
</reference>
<evidence type="ECO:0000256" key="1">
    <source>
        <dbReference type="ARBA" id="ARBA00004651"/>
    </source>
</evidence>
<dbReference type="EMBL" id="AFPU01000001">
    <property type="protein sequence ID" value="EGP93702.1"/>
    <property type="molecule type" value="Genomic_DNA"/>
</dbReference>
<sequence length="165" mass="18050">MVSLVAENLYPGVFLAALLETVFPPIPSEAIFPLAGYSILKNGMNVFHILGAGITGGCGATVGAFVIYMISKKLGRTGLIKYLKYARIKEKSLEKADHWFAKYGDKSVIIGRLIPGIRELVSIPAGIFNMHPLKFLIFTLIGSCIWSTVLTAVGYYFGMATFDFF</sequence>
<evidence type="ECO:0000256" key="3">
    <source>
        <dbReference type="ARBA" id="ARBA00022692"/>
    </source>
</evidence>
<keyword evidence="9" id="KW-1185">Reference proteome</keyword>
<dbReference type="InterPro" id="IPR032816">
    <property type="entry name" value="VTT_dom"/>
</dbReference>
<comment type="caution">
    <text evidence="8">The sequence shown here is derived from an EMBL/GenBank/DDBJ whole genome shotgun (WGS) entry which is preliminary data.</text>
</comment>
<keyword evidence="4 6" id="KW-1133">Transmembrane helix</keyword>
<evidence type="ECO:0000256" key="6">
    <source>
        <dbReference type="SAM" id="Phobius"/>
    </source>
</evidence>
<evidence type="ECO:0000313" key="9">
    <source>
        <dbReference type="Proteomes" id="UP000004440"/>
    </source>
</evidence>
<name>F9CWQ0_9ARCH</name>
<evidence type="ECO:0000256" key="4">
    <source>
        <dbReference type="ARBA" id="ARBA00022989"/>
    </source>
</evidence>
<dbReference type="InterPro" id="IPR051311">
    <property type="entry name" value="DedA_domain"/>
</dbReference>
<dbReference type="Proteomes" id="UP000004440">
    <property type="component" value="Unassembled WGS sequence"/>
</dbReference>
<protein>
    <submittedName>
        <fullName evidence="8">SNARE associated protein</fullName>
    </submittedName>
</protein>
<keyword evidence="3 6" id="KW-0812">Transmembrane</keyword>